<feature type="signal peptide" evidence="1">
    <location>
        <begin position="1"/>
        <end position="18"/>
    </location>
</feature>
<gene>
    <name evidence="3" type="ORF">AAGT77_02580</name>
</gene>
<dbReference type="Proteomes" id="UP001445268">
    <property type="component" value="Chromosome"/>
</dbReference>
<reference evidence="3 4" key="1">
    <citation type="submission" date="2024-04" db="EMBL/GenBank/DDBJ databases">
        <title>Marinobacter sp. SBY-1.</title>
        <authorList>
            <person name="Pan C."/>
        </authorList>
    </citation>
    <scope>NUCLEOTIDE SEQUENCE [LARGE SCALE GENOMIC DNA]</scope>
    <source>
        <strain evidence="3 4">SBY-1</strain>
    </source>
</reference>
<dbReference type="InterPro" id="IPR025491">
    <property type="entry name" value="DUF4382"/>
</dbReference>
<dbReference type="Pfam" id="PF14321">
    <property type="entry name" value="DUF4382"/>
    <property type="match status" value="1"/>
</dbReference>
<proteinExistence type="predicted"/>
<name>A0ABZ3E5P3_9GAMM</name>
<accession>A0ABZ3E5P3</accession>
<evidence type="ECO:0000259" key="2">
    <source>
        <dbReference type="Pfam" id="PF14321"/>
    </source>
</evidence>
<dbReference type="PROSITE" id="PS51257">
    <property type="entry name" value="PROKAR_LIPOPROTEIN"/>
    <property type="match status" value="1"/>
</dbReference>
<dbReference type="RefSeq" id="WP_152437247.1">
    <property type="nucleotide sequence ID" value="NZ_CP152380.1"/>
</dbReference>
<organism evidence="3 4">
    <name type="scientific">Marinobacter alkaliphilus</name>
    <dbReference type="NCBI Taxonomy" id="254719"/>
    <lineage>
        <taxon>Bacteria</taxon>
        <taxon>Pseudomonadati</taxon>
        <taxon>Pseudomonadota</taxon>
        <taxon>Gammaproteobacteria</taxon>
        <taxon>Pseudomonadales</taxon>
        <taxon>Marinobacteraceae</taxon>
        <taxon>Marinobacter</taxon>
    </lineage>
</organism>
<sequence length="311" mass="33603">MKRSTQVFTVSALAAALAACGGSGSDSSGQTGTVSMGLTDAPTMELSSVNVAFNAIRLKPVDGPWQEFSLDEVGIIDLLTLQGGVTEPLITDEEVPAGEYEEIRLIVDTEQSWVTKESDGDARYTLGVPSGEQSGLKLKGSFIVAADSSQSFTIDFDVRKSIVNPQGRALGDYMLKPVLRLVNNLEVGELTGEVDYTTILQARSENPERLDCSPNYEGAVYVYEGEIDEPVDLNVERDSLNPLMVVPVTEQEDGSLYEWTAAFLTEGTYTISYSCQLDDNETGDEIEFEGTQTLDVIAGETTVADPIPEQL</sequence>
<evidence type="ECO:0000256" key="1">
    <source>
        <dbReference type="SAM" id="SignalP"/>
    </source>
</evidence>
<dbReference type="EMBL" id="CP152380">
    <property type="protein sequence ID" value="XAF54455.1"/>
    <property type="molecule type" value="Genomic_DNA"/>
</dbReference>
<evidence type="ECO:0000313" key="4">
    <source>
        <dbReference type="Proteomes" id="UP001445268"/>
    </source>
</evidence>
<evidence type="ECO:0000313" key="3">
    <source>
        <dbReference type="EMBL" id="XAF54455.1"/>
    </source>
</evidence>
<keyword evidence="4" id="KW-1185">Reference proteome</keyword>
<keyword evidence="1" id="KW-0732">Signal</keyword>
<feature type="domain" description="DUF4382" evidence="2">
    <location>
        <begin position="31"/>
        <end position="177"/>
    </location>
</feature>
<protein>
    <submittedName>
        <fullName evidence="3">DUF4382 domain-containing protein</fullName>
    </submittedName>
</protein>
<feature type="chain" id="PRO_5047157414" evidence="1">
    <location>
        <begin position="19"/>
        <end position="311"/>
    </location>
</feature>